<dbReference type="Pfam" id="PF14285">
    <property type="entry name" value="DUF4367"/>
    <property type="match status" value="1"/>
</dbReference>
<evidence type="ECO:0000313" key="4">
    <source>
        <dbReference type="Proteomes" id="UP001154312"/>
    </source>
</evidence>
<comment type="caution">
    <text evidence="3">The sequence shown here is derived from an EMBL/GenBank/DDBJ whole genome shotgun (WGS) entry which is preliminary data.</text>
</comment>
<dbReference type="RefSeq" id="WP_277443400.1">
    <property type="nucleotide sequence ID" value="NZ_JAKOAV010000010.1"/>
</dbReference>
<accession>A0A9X4JVW0</accession>
<protein>
    <submittedName>
        <fullName evidence="3">DUF4367 domain-containing protein</fullName>
    </submittedName>
</protein>
<feature type="domain" description="DUF4367" evidence="2">
    <location>
        <begin position="147"/>
        <end position="240"/>
    </location>
</feature>
<dbReference type="EMBL" id="JAKOAV010000010">
    <property type="protein sequence ID" value="MDF9408112.1"/>
    <property type="molecule type" value="Genomic_DNA"/>
</dbReference>
<sequence>MNPKTAMDDLITQAAKANINEELSKEINLDREWVKFKGKYFPRRDYFLIRKSIAIIVPVLFCVGILLSLLFPVQARAISLKSLEFFKSFIVGKVQTVGTDYADKSSTGKNINNLSPDIIEKIQSAPFKILLPVDHLEEYHIKSLSMDKLGDSTDVLIKLAANDNRKINIQQTNITQGFSQGLSFDNEDAVLKKIRINGQEATLITYKNQRVSLAWIDSDVFVSMDGNVSEEEILRLGSSMCRVP</sequence>
<dbReference type="Proteomes" id="UP001154312">
    <property type="component" value="Unassembled WGS sequence"/>
</dbReference>
<evidence type="ECO:0000259" key="2">
    <source>
        <dbReference type="Pfam" id="PF14285"/>
    </source>
</evidence>
<evidence type="ECO:0000313" key="3">
    <source>
        <dbReference type="EMBL" id="MDF9408112.1"/>
    </source>
</evidence>
<keyword evidence="4" id="KW-1185">Reference proteome</keyword>
<dbReference type="AlphaFoldDB" id="A0A9X4JVW0"/>
<feature type="transmembrane region" description="Helical" evidence="1">
    <location>
        <begin position="53"/>
        <end position="73"/>
    </location>
</feature>
<dbReference type="InterPro" id="IPR025377">
    <property type="entry name" value="DUF4367"/>
</dbReference>
<keyword evidence="1" id="KW-1133">Transmembrane helix</keyword>
<gene>
    <name evidence="3" type="ORF">L7E55_07020</name>
</gene>
<reference evidence="3" key="1">
    <citation type="submission" date="2022-02" db="EMBL/GenBank/DDBJ databases">
        <authorList>
            <person name="Leng L."/>
        </authorList>
    </citation>
    <scope>NUCLEOTIDE SEQUENCE</scope>
    <source>
        <strain evidence="3">JI</strain>
    </source>
</reference>
<evidence type="ECO:0000256" key="1">
    <source>
        <dbReference type="SAM" id="Phobius"/>
    </source>
</evidence>
<name>A0A9X4JVW0_9FIRM</name>
<keyword evidence="1" id="KW-0812">Transmembrane</keyword>
<proteinExistence type="predicted"/>
<keyword evidence="1" id="KW-0472">Membrane</keyword>
<organism evidence="3 4">
    <name type="scientific">Pelotomaculum isophthalicicum JI</name>
    <dbReference type="NCBI Taxonomy" id="947010"/>
    <lineage>
        <taxon>Bacteria</taxon>
        <taxon>Bacillati</taxon>
        <taxon>Bacillota</taxon>
        <taxon>Clostridia</taxon>
        <taxon>Eubacteriales</taxon>
        <taxon>Desulfotomaculaceae</taxon>
        <taxon>Pelotomaculum</taxon>
    </lineage>
</organism>